<dbReference type="SUPFAM" id="SSF52507">
    <property type="entry name" value="Homo-oligomeric flavin-containing Cys decarboxylases, HFCD"/>
    <property type="match status" value="1"/>
</dbReference>
<evidence type="ECO:0000256" key="4">
    <source>
        <dbReference type="RuleBase" id="RU364078"/>
    </source>
</evidence>
<dbReference type="AlphaFoldDB" id="A0A8J6N9Z5"/>
<dbReference type="InterPro" id="IPR035929">
    <property type="entry name" value="CoaB-like_sf"/>
</dbReference>
<comment type="pathway">
    <text evidence="3 4">Cofactor biosynthesis; coenzyme A biosynthesis; CoA from (R)-pantothenate: step 3/5.</text>
</comment>
<name>A0A8J6N9Z5_9BACT</name>
<keyword evidence="1 3" id="KW-0210">Decarboxylase</keyword>
<feature type="binding site" evidence="3">
    <location>
        <position position="342"/>
    </location>
    <ligand>
        <name>CTP</name>
        <dbReference type="ChEBI" id="CHEBI:37563"/>
    </ligand>
</feature>
<dbReference type="UniPathway" id="UPA00241">
    <property type="reaction ID" value="UER00353"/>
</dbReference>
<proteinExistence type="inferred from homology"/>
<feature type="binding site" evidence="3">
    <location>
        <begin position="304"/>
        <end position="307"/>
    </location>
    <ligand>
        <name>CTP</name>
        <dbReference type="ChEBI" id="CHEBI:37563"/>
    </ligand>
</feature>
<keyword evidence="3" id="KW-0460">Magnesium</keyword>
<evidence type="ECO:0000256" key="3">
    <source>
        <dbReference type="HAMAP-Rule" id="MF_02225"/>
    </source>
</evidence>
<keyword evidence="3" id="KW-0511">Multifunctional enzyme</keyword>
<feature type="region of interest" description="Phosphopantothenate--cysteine ligase" evidence="3">
    <location>
        <begin position="190"/>
        <end position="397"/>
    </location>
</feature>
<dbReference type="EC" id="6.3.2.5" evidence="3"/>
<dbReference type="HAMAP" id="MF_02225">
    <property type="entry name" value="CoaBC"/>
    <property type="match status" value="1"/>
</dbReference>
<dbReference type="Gene3D" id="3.40.50.10300">
    <property type="entry name" value="CoaB-like"/>
    <property type="match status" value="1"/>
</dbReference>
<comment type="similarity">
    <text evidence="3 4">In the N-terminal section; belongs to the HFCD (homo-oligomeric flavin containing Cys decarboxylase) superfamily.</text>
</comment>
<feature type="active site" description="Proton donor" evidence="3">
    <location>
        <position position="158"/>
    </location>
</feature>
<evidence type="ECO:0000256" key="1">
    <source>
        <dbReference type="ARBA" id="ARBA00022793"/>
    </source>
</evidence>
<dbReference type="InterPro" id="IPR007085">
    <property type="entry name" value="DNA/pantothenate-metab_flavo_C"/>
</dbReference>
<dbReference type="GO" id="GO:0015937">
    <property type="term" value="P:coenzyme A biosynthetic process"/>
    <property type="evidence" value="ECO:0007669"/>
    <property type="project" value="UniProtKB-UniRule"/>
</dbReference>
<comment type="pathway">
    <text evidence="3 4">Cofactor biosynthesis; coenzyme A biosynthesis; CoA from (R)-pantothenate: step 2/5.</text>
</comment>
<dbReference type="GO" id="GO:0071513">
    <property type="term" value="C:phosphopantothenoylcysteine decarboxylase complex"/>
    <property type="evidence" value="ECO:0007669"/>
    <property type="project" value="TreeGrafter"/>
</dbReference>
<feature type="region of interest" description="Phosphopantothenoylcysteine decarboxylase" evidence="3">
    <location>
        <begin position="1"/>
        <end position="189"/>
    </location>
</feature>
<dbReference type="PANTHER" id="PTHR14359:SF6">
    <property type="entry name" value="PHOSPHOPANTOTHENOYLCYSTEINE DECARBOXYLASE"/>
    <property type="match status" value="1"/>
</dbReference>
<sequence>MSVAGKRIVVGVSGSIAAFKVAGWVSALVKEEAQVSVMMTESACQFVTPLTMAALSGEPAQSDMFAEGAGERISHIRLAQEADLFLIAPATAQTIARLAYGLADDLLSAAVLASRARVLVCPAMNSQMFTHPATQDNIAKLREYGYQVIAPESGRMACGDEGPGRLPEWDVVREALLGSLVEQDLAGQQVLITAGPTREPLDPVRFLSNPSSGKMGYQLARTARRRGAEVVLVSGPVSLDPPPGVRVVQVQTAQEMYAAVMAEAPAATVIVKAAAVSDFRPEQVFAGKVKKEAAESVLRLERTPDILEKLGRMKAEHGWFLVGFAAESGNIKEEGRRKLSRKNLDLIAVNNILSPNAGFESETNQLLLLDANGETELPLVSKEQAANLLWDHISRSA</sequence>
<keyword evidence="3 4" id="KW-0436">Ligase</keyword>
<comment type="catalytic activity">
    <reaction evidence="3 4">
        <text>N-[(R)-4-phosphopantothenoyl]-L-cysteine + H(+) = (R)-4'-phosphopantetheine + CO2</text>
        <dbReference type="Rhea" id="RHEA:16793"/>
        <dbReference type="ChEBI" id="CHEBI:15378"/>
        <dbReference type="ChEBI" id="CHEBI:16526"/>
        <dbReference type="ChEBI" id="CHEBI:59458"/>
        <dbReference type="ChEBI" id="CHEBI:61723"/>
        <dbReference type="EC" id="4.1.1.36"/>
    </reaction>
</comment>
<feature type="domain" description="Flavoprotein" evidence="5">
    <location>
        <begin position="6"/>
        <end position="170"/>
    </location>
</feature>
<dbReference type="EMBL" id="JACNLK010000044">
    <property type="protein sequence ID" value="MBC8208527.1"/>
    <property type="molecule type" value="Genomic_DNA"/>
</dbReference>
<dbReference type="Pfam" id="PF04127">
    <property type="entry name" value="DFP"/>
    <property type="match status" value="1"/>
</dbReference>
<dbReference type="EC" id="4.1.1.36" evidence="3"/>
<protein>
    <recommendedName>
        <fullName evidence="3">Coenzyme A biosynthesis bifunctional protein CoaBC</fullName>
    </recommendedName>
    <alternativeName>
        <fullName evidence="3">DNA/pantothenate metabolism flavoprotein</fullName>
    </alternativeName>
    <alternativeName>
        <fullName evidence="3">Phosphopantothenoylcysteine synthetase/decarboxylase</fullName>
        <shortName evidence="3">PPCS-PPCDC</shortName>
    </alternativeName>
    <domain>
        <recommendedName>
            <fullName evidence="3">Phosphopantothenoylcysteine decarboxylase</fullName>
            <shortName evidence="3">PPC decarboxylase</shortName>
            <shortName evidence="3">PPC-DC</shortName>
            <ecNumber evidence="3">4.1.1.36</ecNumber>
        </recommendedName>
        <alternativeName>
            <fullName evidence="3">CoaC</fullName>
        </alternativeName>
    </domain>
    <domain>
        <recommendedName>
            <fullName evidence="3">Phosphopantothenate--cysteine ligase</fullName>
            <ecNumber evidence="3">6.3.2.5</ecNumber>
        </recommendedName>
        <alternativeName>
            <fullName evidence="3">CoaB</fullName>
        </alternativeName>
        <alternativeName>
            <fullName evidence="3">Phosphopantothenoylcysteine synthetase</fullName>
            <shortName evidence="3">PPC synthetase</shortName>
            <shortName evidence="3">PPC-S</shortName>
        </alternativeName>
    </domain>
</protein>
<dbReference type="Pfam" id="PF02441">
    <property type="entry name" value="Flavoprotein"/>
    <property type="match status" value="1"/>
</dbReference>
<keyword evidence="3" id="KW-0479">Metal-binding</keyword>
<dbReference type="GO" id="GO:0004633">
    <property type="term" value="F:phosphopantothenoylcysteine decarboxylase activity"/>
    <property type="evidence" value="ECO:0007669"/>
    <property type="project" value="UniProtKB-UniRule"/>
</dbReference>
<dbReference type="NCBIfam" id="TIGR00521">
    <property type="entry name" value="coaBC_dfp"/>
    <property type="match status" value="1"/>
</dbReference>
<accession>A0A8J6N9Z5</accession>
<dbReference type="Proteomes" id="UP000599024">
    <property type="component" value="Unassembled WGS sequence"/>
</dbReference>
<dbReference type="PANTHER" id="PTHR14359">
    <property type="entry name" value="HOMO-OLIGOMERIC FLAVIN CONTAINING CYS DECARBOXYLASE FAMILY"/>
    <property type="match status" value="1"/>
</dbReference>
<comment type="caution">
    <text evidence="7">The sequence shown here is derived from an EMBL/GenBank/DDBJ whole genome shotgun (WGS) entry which is preliminary data.</text>
</comment>
<feature type="binding site" evidence="3">
    <location>
        <position position="324"/>
    </location>
    <ligand>
        <name>CTP</name>
        <dbReference type="ChEBI" id="CHEBI:37563"/>
    </ligand>
</feature>
<dbReference type="InterPro" id="IPR036551">
    <property type="entry name" value="Flavin_trans-like"/>
</dbReference>
<keyword evidence="3 4" id="KW-0285">Flavoprotein</keyword>
<dbReference type="InterPro" id="IPR003382">
    <property type="entry name" value="Flavoprotein"/>
</dbReference>
<evidence type="ECO:0000256" key="2">
    <source>
        <dbReference type="ARBA" id="ARBA00023239"/>
    </source>
</evidence>
<feature type="binding site" evidence="3">
    <location>
        <position position="338"/>
    </location>
    <ligand>
        <name>CTP</name>
        <dbReference type="ChEBI" id="CHEBI:37563"/>
    </ligand>
</feature>
<dbReference type="SUPFAM" id="SSF102645">
    <property type="entry name" value="CoaB-like"/>
    <property type="match status" value="1"/>
</dbReference>
<dbReference type="GO" id="GO:0004632">
    <property type="term" value="F:phosphopantothenate--cysteine ligase activity"/>
    <property type="evidence" value="ECO:0007669"/>
    <property type="project" value="UniProtKB-UniRule"/>
</dbReference>
<comment type="function">
    <text evidence="3">Catalyzes two sequential steps in the biosynthesis of coenzyme A. In the first step cysteine is conjugated to 4'-phosphopantothenate to form 4-phosphopantothenoylcysteine. In the second step the latter compound is decarboxylated to form 4'-phosphopantotheine.</text>
</comment>
<evidence type="ECO:0000259" key="5">
    <source>
        <dbReference type="Pfam" id="PF02441"/>
    </source>
</evidence>
<evidence type="ECO:0000313" key="7">
    <source>
        <dbReference type="EMBL" id="MBC8208527.1"/>
    </source>
</evidence>
<keyword evidence="3 4" id="KW-0288">FMN</keyword>
<keyword evidence="2 3" id="KW-0456">Lyase</keyword>
<feature type="binding site" evidence="3">
    <location>
        <position position="278"/>
    </location>
    <ligand>
        <name>CTP</name>
        <dbReference type="ChEBI" id="CHEBI:37563"/>
    </ligand>
</feature>
<evidence type="ECO:0000259" key="6">
    <source>
        <dbReference type="Pfam" id="PF04127"/>
    </source>
</evidence>
<feature type="domain" description="DNA/pantothenate metabolism flavoprotein C-terminal" evidence="6">
    <location>
        <begin position="185"/>
        <end position="394"/>
    </location>
</feature>
<comment type="function">
    <text evidence="4">Catalyzes two steps in the biosynthesis of coenzyme A. In the first step cysteine is conjugated to 4'-phosphopantothenate to form 4-phosphopantothenoylcysteine, in the latter compound is decarboxylated to form 4'-phosphopantotheine.</text>
</comment>
<comment type="catalytic activity">
    <reaction evidence="3 4">
        <text>(R)-4'-phosphopantothenate + L-cysteine + CTP = N-[(R)-4-phosphopantothenoyl]-L-cysteine + CMP + diphosphate + H(+)</text>
        <dbReference type="Rhea" id="RHEA:19397"/>
        <dbReference type="ChEBI" id="CHEBI:10986"/>
        <dbReference type="ChEBI" id="CHEBI:15378"/>
        <dbReference type="ChEBI" id="CHEBI:33019"/>
        <dbReference type="ChEBI" id="CHEBI:35235"/>
        <dbReference type="ChEBI" id="CHEBI:37563"/>
        <dbReference type="ChEBI" id="CHEBI:59458"/>
        <dbReference type="ChEBI" id="CHEBI:60377"/>
        <dbReference type="EC" id="6.3.2.5"/>
    </reaction>
</comment>
<gene>
    <name evidence="3 7" type="primary">coaBC</name>
    <name evidence="7" type="ORF">H8E79_05105</name>
</gene>
<evidence type="ECO:0000313" key="8">
    <source>
        <dbReference type="Proteomes" id="UP000599024"/>
    </source>
</evidence>
<comment type="caution">
    <text evidence="3">Lacks conserved residue(s) required for the propagation of feature annotation.</text>
</comment>
<comment type="cofactor">
    <cofactor evidence="3">
        <name>Mg(2+)</name>
        <dbReference type="ChEBI" id="CHEBI:18420"/>
    </cofactor>
</comment>
<comment type="similarity">
    <text evidence="3 4">In the C-terminal section; belongs to the PPC synthetase family.</text>
</comment>
<organism evidence="7 8">
    <name type="scientific">Candidatus Desulfatifera sulfidica</name>
    <dbReference type="NCBI Taxonomy" id="2841691"/>
    <lineage>
        <taxon>Bacteria</taxon>
        <taxon>Pseudomonadati</taxon>
        <taxon>Thermodesulfobacteriota</taxon>
        <taxon>Desulfobulbia</taxon>
        <taxon>Desulfobulbales</taxon>
        <taxon>Desulfobulbaceae</taxon>
        <taxon>Candidatus Desulfatifera</taxon>
    </lineage>
</organism>
<dbReference type="Gene3D" id="3.40.50.1950">
    <property type="entry name" value="Flavin prenyltransferase-like"/>
    <property type="match status" value="1"/>
</dbReference>
<dbReference type="GO" id="GO:0015941">
    <property type="term" value="P:pantothenate catabolic process"/>
    <property type="evidence" value="ECO:0007669"/>
    <property type="project" value="InterPro"/>
</dbReference>
<feature type="binding site" evidence="3">
    <location>
        <position position="288"/>
    </location>
    <ligand>
        <name>CTP</name>
        <dbReference type="ChEBI" id="CHEBI:37563"/>
    </ligand>
</feature>
<comment type="cofactor">
    <cofactor evidence="3">
        <name>FMN</name>
        <dbReference type="ChEBI" id="CHEBI:58210"/>
    </cofactor>
    <text evidence="3">Binds 1 FMN per subunit.</text>
</comment>
<dbReference type="GO" id="GO:0010181">
    <property type="term" value="F:FMN binding"/>
    <property type="evidence" value="ECO:0007669"/>
    <property type="project" value="UniProtKB-UniRule"/>
</dbReference>
<dbReference type="GO" id="GO:0046872">
    <property type="term" value="F:metal ion binding"/>
    <property type="evidence" value="ECO:0007669"/>
    <property type="project" value="UniProtKB-KW"/>
</dbReference>
<dbReference type="InterPro" id="IPR005252">
    <property type="entry name" value="CoaBC"/>
</dbReference>
<reference evidence="7 8" key="1">
    <citation type="submission" date="2020-08" db="EMBL/GenBank/DDBJ databases">
        <title>Bridging the membrane lipid divide: bacteria of the FCB group superphylum have the potential to synthesize archaeal ether lipids.</title>
        <authorList>
            <person name="Villanueva L."/>
            <person name="Von Meijenfeldt F.A.B."/>
            <person name="Westbye A.B."/>
            <person name="Yadav S."/>
            <person name="Hopmans E.C."/>
            <person name="Dutilh B.E."/>
            <person name="Sinninghe Damste J.S."/>
        </authorList>
    </citation>
    <scope>NUCLEOTIDE SEQUENCE [LARGE SCALE GENOMIC DNA]</scope>
    <source>
        <strain evidence="7">NIOZ-UU81</strain>
    </source>
</reference>